<name>A0A7S4V6A8_9DINO</name>
<feature type="compositionally biased region" description="Polar residues" evidence="1">
    <location>
        <begin position="112"/>
        <end position="125"/>
    </location>
</feature>
<dbReference type="AlphaFoldDB" id="A0A7S4V6A8"/>
<feature type="compositionally biased region" description="Polar residues" evidence="1">
    <location>
        <begin position="205"/>
        <end position="215"/>
    </location>
</feature>
<accession>A0A7S4V6A8</accession>
<reference evidence="2" key="1">
    <citation type="submission" date="2021-01" db="EMBL/GenBank/DDBJ databases">
        <authorList>
            <person name="Corre E."/>
            <person name="Pelletier E."/>
            <person name="Niang G."/>
            <person name="Scheremetjew M."/>
            <person name="Finn R."/>
            <person name="Kale V."/>
            <person name="Holt S."/>
            <person name="Cochrane G."/>
            <person name="Meng A."/>
            <person name="Brown T."/>
            <person name="Cohen L."/>
        </authorList>
    </citation>
    <scope>NUCLEOTIDE SEQUENCE</scope>
    <source>
        <strain evidence="2">CCMP3105</strain>
    </source>
</reference>
<organism evidence="2">
    <name type="scientific">Alexandrium monilatum</name>
    <dbReference type="NCBI Taxonomy" id="311494"/>
    <lineage>
        <taxon>Eukaryota</taxon>
        <taxon>Sar</taxon>
        <taxon>Alveolata</taxon>
        <taxon>Dinophyceae</taxon>
        <taxon>Gonyaulacales</taxon>
        <taxon>Pyrocystaceae</taxon>
        <taxon>Alexandrium</taxon>
    </lineage>
</organism>
<evidence type="ECO:0000313" key="2">
    <source>
        <dbReference type="EMBL" id="CAE4610285.1"/>
    </source>
</evidence>
<proteinExistence type="predicted"/>
<evidence type="ECO:0008006" key="3">
    <source>
        <dbReference type="Google" id="ProtNLM"/>
    </source>
</evidence>
<feature type="region of interest" description="Disordered" evidence="1">
    <location>
        <begin position="193"/>
        <end position="215"/>
    </location>
</feature>
<dbReference type="EMBL" id="HBNR01047996">
    <property type="protein sequence ID" value="CAE4610285.1"/>
    <property type="molecule type" value="Transcribed_RNA"/>
</dbReference>
<feature type="region of interest" description="Disordered" evidence="1">
    <location>
        <begin position="58"/>
        <end position="81"/>
    </location>
</feature>
<evidence type="ECO:0000256" key="1">
    <source>
        <dbReference type="SAM" id="MobiDB-lite"/>
    </source>
</evidence>
<feature type="compositionally biased region" description="Low complexity" evidence="1">
    <location>
        <begin position="126"/>
        <end position="137"/>
    </location>
</feature>
<sequence length="215" mass="22814">MQPAAPTPLLLAPAMEEGPHEQPLIYPAPLYVQNTFLTSPDVRPASLEDFYSERQVRSCPGSQVVEPAEPKAEDRPARKRSAYYPGQLVHRVAAALARTGMRVAPSGGKASECSTAVPSSPNSGTEPQPGSPELPSLGSSGHALGQCKPCVFVGKRGCRSGVNCEFCHACEPGEKKRRQKEKRAFFSALRRASQEQGAAVDAEATMTTAGAPQNA</sequence>
<gene>
    <name evidence="2" type="ORF">AMON00008_LOCUS33480</name>
</gene>
<feature type="region of interest" description="Disordered" evidence="1">
    <location>
        <begin position="103"/>
        <end position="137"/>
    </location>
</feature>
<protein>
    <recommendedName>
        <fullName evidence="3">C3H1-type domain-containing protein</fullName>
    </recommendedName>
</protein>